<comment type="similarity">
    <text evidence="4">Belongs to the LeuD family. LeuD type 1 subfamily.</text>
</comment>
<organism evidence="12 13">
    <name type="scientific">Orrella daihaiensis</name>
    <dbReference type="NCBI Taxonomy" id="2782176"/>
    <lineage>
        <taxon>Bacteria</taxon>
        <taxon>Pseudomonadati</taxon>
        <taxon>Pseudomonadota</taxon>
        <taxon>Betaproteobacteria</taxon>
        <taxon>Burkholderiales</taxon>
        <taxon>Alcaligenaceae</taxon>
        <taxon>Orrella</taxon>
    </lineage>
</organism>
<gene>
    <name evidence="12" type="primary">leuD</name>
    <name evidence="12" type="ORF">DHf2319_11160</name>
</gene>
<dbReference type="InterPro" id="IPR000573">
    <property type="entry name" value="AconitaseA/IPMdHydase_ssu_swvl"/>
</dbReference>
<keyword evidence="7" id="KW-0432">Leucine biosynthesis</keyword>
<keyword evidence="8" id="KW-0028">Amino-acid biosynthesis</keyword>
<evidence type="ECO:0000256" key="6">
    <source>
        <dbReference type="ARBA" id="ARBA00011998"/>
    </source>
</evidence>
<dbReference type="InterPro" id="IPR050075">
    <property type="entry name" value="LeuD"/>
</dbReference>
<dbReference type="CDD" id="cd01577">
    <property type="entry name" value="IPMI_Swivel"/>
    <property type="match status" value="1"/>
</dbReference>
<comment type="catalytic activity">
    <reaction evidence="1">
        <text>(2R,3S)-3-isopropylmalate = (2S)-2-isopropylmalate</text>
        <dbReference type="Rhea" id="RHEA:32287"/>
        <dbReference type="ChEBI" id="CHEBI:1178"/>
        <dbReference type="ChEBI" id="CHEBI:35121"/>
        <dbReference type="EC" id="4.2.1.33"/>
    </reaction>
</comment>
<dbReference type="Gene3D" id="3.20.19.10">
    <property type="entry name" value="Aconitase, domain 4"/>
    <property type="match status" value="1"/>
</dbReference>
<dbReference type="NCBIfam" id="TIGR00171">
    <property type="entry name" value="leuD"/>
    <property type="match status" value="1"/>
</dbReference>
<sequence length="215" mass="24463">MKRFEPVSVVCGPCIILNRDHIDTDQIIPARFLSRTRREGFAGLLFHDFLTSEQQQQGHASFSEQIHDSINNQKVLIAGENFGCGSSREHAVWALLDNGFRAVIAKSFGDIFYGNAINNGLLLAKLEENWPDLRNDVEKSNTVEINLMHRTIATGSGRFYPFQIDEFFKNMLSDGAQEMDMTLSLVDKIQAFEQWQFKTSPWLQSPKAFISKKES</sequence>
<dbReference type="SUPFAM" id="SSF52016">
    <property type="entry name" value="LeuD/IlvD-like"/>
    <property type="match status" value="1"/>
</dbReference>
<dbReference type="RefSeq" id="WP_243478377.1">
    <property type="nucleotide sequence ID" value="NZ_CP063982.1"/>
</dbReference>
<dbReference type="NCBIfam" id="NF002458">
    <property type="entry name" value="PRK01641.1"/>
    <property type="match status" value="1"/>
</dbReference>
<evidence type="ECO:0000256" key="4">
    <source>
        <dbReference type="ARBA" id="ARBA00009845"/>
    </source>
</evidence>
<dbReference type="EMBL" id="CP063982">
    <property type="protein sequence ID" value="UOD49983.1"/>
    <property type="molecule type" value="Genomic_DNA"/>
</dbReference>
<protein>
    <recommendedName>
        <fullName evidence="6">3-isopropylmalate dehydratase</fullName>
        <ecNumber evidence="6">4.2.1.33</ecNumber>
    </recommendedName>
</protein>
<evidence type="ECO:0000313" key="12">
    <source>
        <dbReference type="EMBL" id="UOD49983.1"/>
    </source>
</evidence>
<dbReference type="InterPro" id="IPR004431">
    <property type="entry name" value="3-IsopropMal_deHydase_ssu"/>
</dbReference>
<dbReference type="PANTHER" id="PTHR43345">
    <property type="entry name" value="3-ISOPROPYLMALATE DEHYDRATASE SMALL SUBUNIT 2-RELATED-RELATED"/>
    <property type="match status" value="1"/>
</dbReference>
<dbReference type="EC" id="4.2.1.33" evidence="6"/>
<comment type="subunit">
    <text evidence="5">Heterodimer of LeuC and LeuD.</text>
</comment>
<reference evidence="12 13" key="1">
    <citation type="submission" date="2020-11" db="EMBL/GenBank/DDBJ databases">
        <title>Algicoccus daihaiensis sp.nov., isolated from Daihai Lake in Inner Mongolia.</title>
        <authorList>
            <person name="Kai J."/>
        </authorList>
    </citation>
    <scope>NUCLEOTIDE SEQUENCE [LARGE SCALE GENOMIC DNA]</scope>
    <source>
        <strain evidence="13">f23</strain>
    </source>
</reference>
<evidence type="ECO:0000256" key="9">
    <source>
        <dbReference type="ARBA" id="ARBA00023239"/>
    </source>
</evidence>
<feature type="domain" description="Aconitase A/isopropylmalate dehydratase small subunit swivel" evidence="11">
    <location>
        <begin position="14"/>
        <end position="126"/>
    </location>
</feature>
<dbReference type="Pfam" id="PF00694">
    <property type="entry name" value="Aconitase_C"/>
    <property type="match status" value="1"/>
</dbReference>
<dbReference type="InterPro" id="IPR015928">
    <property type="entry name" value="Aconitase/3IPM_dehydase_swvl"/>
</dbReference>
<evidence type="ECO:0000313" key="13">
    <source>
        <dbReference type="Proteomes" id="UP000831607"/>
    </source>
</evidence>
<evidence type="ECO:0000256" key="10">
    <source>
        <dbReference type="ARBA" id="ARBA00023304"/>
    </source>
</evidence>
<dbReference type="Proteomes" id="UP000831607">
    <property type="component" value="Chromosome"/>
</dbReference>
<evidence type="ECO:0000256" key="5">
    <source>
        <dbReference type="ARBA" id="ARBA00011271"/>
    </source>
</evidence>
<proteinExistence type="inferred from homology"/>
<dbReference type="GO" id="GO:0003861">
    <property type="term" value="F:3-isopropylmalate dehydratase activity"/>
    <property type="evidence" value="ECO:0007669"/>
    <property type="project" value="UniProtKB-EC"/>
</dbReference>
<name>A0ABY4AJ59_9BURK</name>
<comment type="pathway">
    <text evidence="3">Amino-acid biosynthesis; L-leucine biosynthesis; L-leucine from 3-methyl-2-oxobutanoate: step 2/4.</text>
</comment>
<evidence type="ECO:0000256" key="2">
    <source>
        <dbReference type="ARBA" id="ARBA00002695"/>
    </source>
</evidence>
<evidence type="ECO:0000256" key="7">
    <source>
        <dbReference type="ARBA" id="ARBA00022430"/>
    </source>
</evidence>
<keyword evidence="13" id="KW-1185">Reference proteome</keyword>
<evidence type="ECO:0000256" key="3">
    <source>
        <dbReference type="ARBA" id="ARBA00004729"/>
    </source>
</evidence>
<evidence type="ECO:0000256" key="8">
    <source>
        <dbReference type="ARBA" id="ARBA00022605"/>
    </source>
</evidence>
<dbReference type="InterPro" id="IPR033940">
    <property type="entry name" value="IPMI_Swivel"/>
</dbReference>
<evidence type="ECO:0000259" key="11">
    <source>
        <dbReference type="Pfam" id="PF00694"/>
    </source>
</evidence>
<keyword evidence="10" id="KW-0100">Branched-chain amino acid biosynthesis</keyword>
<dbReference type="PANTHER" id="PTHR43345:SF5">
    <property type="entry name" value="3-ISOPROPYLMALATE DEHYDRATASE SMALL SUBUNIT"/>
    <property type="match status" value="1"/>
</dbReference>
<keyword evidence="9 12" id="KW-0456">Lyase</keyword>
<evidence type="ECO:0000256" key="1">
    <source>
        <dbReference type="ARBA" id="ARBA00000491"/>
    </source>
</evidence>
<comment type="function">
    <text evidence="2">Catalyzes the isomerization between 2-isopropylmalate and 3-isopropylmalate, via the formation of 2-isopropylmaleate.</text>
</comment>
<accession>A0ABY4AJ59</accession>